<dbReference type="AlphaFoldDB" id="A0A2T7G5N7"/>
<proteinExistence type="predicted"/>
<keyword evidence="5 6" id="KW-0472">Membrane</keyword>
<evidence type="ECO:0000256" key="1">
    <source>
        <dbReference type="ARBA" id="ARBA00004651"/>
    </source>
</evidence>
<dbReference type="InterPro" id="IPR005171">
    <property type="entry name" value="Cyt_c_oxidase_su4_prok"/>
</dbReference>
<keyword evidence="8" id="KW-1185">Reference proteome</keyword>
<evidence type="ECO:0000256" key="6">
    <source>
        <dbReference type="SAM" id="Phobius"/>
    </source>
</evidence>
<name>A0A2T7G5N7_9RHOB</name>
<feature type="transmembrane region" description="Helical" evidence="6">
    <location>
        <begin position="38"/>
        <end position="59"/>
    </location>
</feature>
<dbReference type="OrthoDB" id="7873828at2"/>
<comment type="caution">
    <text evidence="7">The sequence shown here is derived from an EMBL/GenBank/DDBJ whole genome shotgun (WGS) entry which is preliminary data.</text>
</comment>
<keyword evidence="4 6" id="KW-1133">Transmembrane helix</keyword>
<reference evidence="7 8" key="1">
    <citation type="submission" date="2018-04" db="EMBL/GenBank/DDBJ databases">
        <title>Pelagivirga bohaiensis gen. nov., sp. nov., a bacterium isolated from the Bohai Sea.</title>
        <authorList>
            <person name="Ji X."/>
        </authorList>
    </citation>
    <scope>NUCLEOTIDE SEQUENCE [LARGE SCALE GENOMIC DNA]</scope>
    <source>
        <strain evidence="7 8">BH-SD19</strain>
    </source>
</reference>
<dbReference type="Pfam" id="PF03626">
    <property type="entry name" value="COX4_pro"/>
    <property type="match status" value="1"/>
</dbReference>
<comment type="subcellular location">
    <subcellularLocation>
        <location evidence="1">Cell membrane</location>
        <topology evidence="1">Multi-pass membrane protein</topology>
    </subcellularLocation>
</comment>
<feature type="transmembrane region" description="Helical" evidence="6">
    <location>
        <begin position="71"/>
        <end position="88"/>
    </location>
</feature>
<gene>
    <name evidence="7" type="ORF">DC366_11420</name>
</gene>
<evidence type="ECO:0000256" key="4">
    <source>
        <dbReference type="ARBA" id="ARBA00022989"/>
    </source>
</evidence>
<evidence type="ECO:0000256" key="5">
    <source>
        <dbReference type="ARBA" id="ARBA00023136"/>
    </source>
</evidence>
<evidence type="ECO:0000256" key="3">
    <source>
        <dbReference type="ARBA" id="ARBA00022692"/>
    </source>
</evidence>
<organism evidence="7 8">
    <name type="scientific">Pelagivirga sediminicola</name>
    <dbReference type="NCBI Taxonomy" id="2170575"/>
    <lineage>
        <taxon>Bacteria</taxon>
        <taxon>Pseudomonadati</taxon>
        <taxon>Pseudomonadota</taxon>
        <taxon>Alphaproteobacteria</taxon>
        <taxon>Rhodobacterales</taxon>
        <taxon>Paracoccaceae</taxon>
        <taxon>Pelagivirga</taxon>
    </lineage>
</organism>
<evidence type="ECO:0000256" key="2">
    <source>
        <dbReference type="ARBA" id="ARBA00022475"/>
    </source>
</evidence>
<accession>A0A2T7G5N7</accession>
<sequence>MSVMDKLDLTRAWLALLGLSVLSTVAAAAISAGFDARVAGVIVMALALMKARLILSQYLGLADAPSWRRGFNAALIVFVLIALGLYLIPSP</sequence>
<keyword evidence="3 6" id="KW-0812">Transmembrane</keyword>
<protein>
    <submittedName>
        <fullName evidence="7">Nitric oxide reductase F protein</fullName>
    </submittedName>
</protein>
<evidence type="ECO:0000313" key="8">
    <source>
        <dbReference type="Proteomes" id="UP000244446"/>
    </source>
</evidence>
<dbReference type="Proteomes" id="UP000244446">
    <property type="component" value="Unassembled WGS sequence"/>
</dbReference>
<keyword evidence="2" id="KW-1003">Cell membrane</keyword>
<dbReference type="EMBL" id="QCYH01000006">
    <property type="protein sequence ID" value="PVA09733.1"/>
    <property type="molecule type" value="Genomic_DNA"/>
</dbReference>
<dbReference type="GO" id="GO:0005886">
    <property type="term" value="C:plasma membrane"/>
    <property type="evidence" value="ECO:0007669"/>
    <property type="project" value="UniProtKB-SubCell"/>
</dbReference>
<evidence type="ECO:0000313" key="7">
    <source>
        <dbReference type="EMBL" id="PVA09733.1"/>
    </source>
</evidence>